<dbReference type="AlphaFoldDB" id="A0A813CFD7"/>
<evidence type="ECO:0000313" key="1">
    <source>
        <dbReference type="EMBL" id="CAE7941832.1"/>
    </source>
</evidence>
<evidence type="ECO:0000313" key="2">
    <source>
        <dbReference type="Proteomes" id="UP000601435"/>
    </source>
</evidence>
<protein>
    <submittedName>
        <fullName evidence="1">Pol protein</fullName>
    </submittedName>
</protein>
<dbReference type="Proteomes" id="UP000601435">
    <property type="component" value="Unassembled WGS sequence"/>
</dbReference>
<proteinExistence type="predicted"/>
<organism evidence="1 2">
    <name type="scientific">Symbiodinium necroappetens</name>
    <dbReference type="NCBI Taxonomy" id="1628268"/>
    <lineage>
        <taxon>Eukaryota</taxon>
        <taxon>Sar</taxon>
        <taxon>Alveolata</taxon>
        <taxon>Dinophyceae</taxon>
        <taxon>Suessiales</taxon>
        <taxon>Symbiodiniaceae</taxon>
        <taxon>Symbiodinium</taxon>
    </lineage>
</organism>
<gene>
    <name evidence="1" type="primary">Pol</name>
    <name evidence="1" type="ORF">SNEC2469_LOCUS34429</name>
</gene>
<keyword evidence="2" id="KW-1185">Reference proteome</keyword>
<dbReference type="OrthoDB" id="10480128at2759"/>
<dbReference type="EMBL" id="CAJNJA010095042">
    <property type="protein sequence ID" value="CAE7941832.1"/>
    <property type="molecule type" value="Genomic_DNA"/>
</dbReference>
<feature type="non-terminal residue" evidence="1">
    <location>
        <position position="1"/>
    </location>
</feature>
<comment type="caution">
    <text evidence="1">The sequence shown here is derived from an EMBL/GenBank/DDBJ whole genome shotgun (WGS) entry which is preliminary data.</text>
</comment>
<accession>A0A813CFD7</accession>
<sequence length="171" mass="19316">QVDLVVQASHGYQAQTARDNGLEGHLGRISLRPSREAHFNFSFRAAGGGVRTQVQRFFFTVFLTSSGERVRVSNFSRLCWDIDAKFERHRRHSGQDVLLLAPPRMEALTPKDLRGLEERRHAATFFFESAESFSVSVLTKGDDRSNVDFFFSGQNVVDDLCEDPCNFSKGP</sequence>
<reference evidence="1" key="1">
    <citation type="submission" date="2021-02" db="EMBL/GenBank/DDBJ databases">
        <authorList>
            <person name="Dougan E. K."/>
            <person name="Rhodes N."/>
            <person name="Thang M."/>
            <person name="Chan C."/>
        </authorList>
    </citation>
    <scope>NUCLEOTIDE SEQUENCE</scope>
</reference>
<name>A0A813CFD7_9DINO</name>